<dbReference type="InterPro" id="IPR049450">
    <property type="entry name" value="ACOT8-like_C"/>
</dbReference>
<dbReference type="Proteomes" id="UP000248423">
    <property type="component" value="Unassembled WGS sequence"/>
</dbReference>
<dbReference type="Pfam" id="PF13622">
    <property type="entry name" value="4HBT_3"/>
    <property type="match status" value="1"/>
</dbReference>
<dbReference type="InterPro" id="IPR049449">
    <property type="entry name" value="TesB_ACOT8-like_N"/>
</dbReference>
<name>A0A319ELG4_ASPSB</name>
<dbReference type="InterPro" id="IPR029069">
    <property type="entry name" value="HotDog_dom_sf"/>
</dbReference>
<keyword evidence="4" id="KW-1185">Reference proteome</keyword>
<accession>A0A319ELG4</accession>
<evidence type="ECO:0008006" key="5">
    <source>
        <dbReference type="Google" id="ProtNLM"/>
    </source>
</evidence>
<dbReference type="InterPro" id="IPR042171">
    <property type="entry name" value="Acyl-CoA_hotdog"/>
</dbReference>
<organism evidence="3 4">
    <name type="scientific">Aspergillus sclerotiicarbonarius (strain CBS 121057 / IBT 28362)</name>
    <dbReference type="NCBI Taxonomy" id="1448318"/>
    <lineage>
        <taxon>Eukaryota</taxon>
        <taxon>Fungi</taxon>
        <taxon>Dikarya</taxon>
        <taxon>Ascomycota</taxon>
        <taxon>Pezizomycotina</taxon>
        <taxon>Eurotiomycetes</taxon>
        <taxon>Eurotiomycetidae</taxon>
        <taxon>Eurotiales</taxon>
        <taxon>Aspergillaceae</taxon>
        <taxon>Aspergillus</taxon>
        <taxon>Aspergillus subgen. Circumdati</taxon>
    </lineage>
</organism>
<dbReference type="PANTHER" id="PTHR38110:SF1">
    <property type="entry name" value="THIOESTERASE DOMAIN-CONTAINING PROTEIN"/>
    <property type="match status" value="1"/>
</dbReference>
<feature type="domain" description="Acyl-CoA thioesterase-like C-terminal" evidence="2">
    <location>
        <begin position="245"/>
        <end position="345"/>
    </location>
</feature>
<dbReference type="EMBL" id="KZ826319">
    <property type="protein sequence ID" value="PYI11157.1"/>
    <property type="molecule type" value="Genomic_DNA"/>
</dbReference>
<reference evidence="3 4" key="1">
    <citation type="submission" date="2018-02" db="EMBL/GenBank/DDBJ databases">
        <title>The genomes of Aspergillus section Nigri reveals drivers in fungal speciation.</title>
        <authorList>
            <consortium name="DOE Joint Genome Institute"/>
            <person name="Vesth T.C."/>
            <person name="Nybo J."/>
            <person name="Theobald S."/>
            <person name="Brandl J."/>
            <person name="Frisvad J.C."/>
            <person name="Nielsen K.F."/>
            <person name="Lyhne E.K."/>
            <person name="Kogle M.E."/>
            <person name="Kuo A."/>
            <person name="Riley R."/>
            <person name="Clum A."/>
            <person name="Nolan M."/>
            <person name="Lipzen A."/>
            <person name="Salamov A."/>
            <person name="Henrissat B."/>
            <person name="Wiebenga A."/>
            <person name="De vries R.P."/>
            <person name="Grigoriev I.V."/>
            <person name="Mortensen U.H."/>
            <person name="Andersen M.R."/>
            <person name="Baker S.E."/>
        </authorList>
    </citation>
    <scope>NUCLEOTIDE SEQUENCE [LARGE SCALE GENOMIC DNA]</scope>
    <source>
        <strain evidence="3 4">CBS 121057</strain>
    </source>
</reference>
<evidence type="ECO:0000313" key="4">
    <source>
        <dbReference type="Proteomes" id="UP000248423"/>
    </source>
</evidence>
<sequence length="356" mass="40030">MATNALPTSLSQALDFPLSCTRQISVQLSSDLAVGSVIVGGYAACVMTKYALHYASQQPRLQNQGDLRSAVVQFYRPMFPSTPITMTLREVNVGKGWSTLRIESFQNDKLTTSADIVITNLSIQGITLQTGWHLSPTPHQVDLTRLDTDSDPNWISYHCAFYPGGFRRGHSYAKTFIPRVRPTEITFIEQWIEPGWDCLPQGSRPLGTDQGNNNARWTNEMIQFVVDMTLPIQENFLPHEKGKPLPMGSIAATLEFAARQQKARKEGQSTWRALSDDGSKEFWAETLNVSLTLSTEIKQKLPPQGVRWLYLRTECKRILNGRMDMEVLVFDERMDLIAISHQVAAIISAKSKIQKL</sequence>
<dbReference type="AlphaFoldDB" id="A0A319ELG4"/>
<dbReference type="SUPFAM" id="SSF54637">
    <property type="entry name" value="Thioesterase/thiol ester dehydrase-isomerase"/>
    <property type="match status" value="2"/>
</dbReference>
<dbReference type="Pfam" id="PF20789">
    <property type="entry name" value="4HBT_3C"/>
    <property type="match status" value="1"/>
</dbReference>
<evidence type="ECO:0000259" key="1">
    <source>
        <dbReference type="Pfam" id="PF13622"/>
    </source>
</evidence>
<protein>
    <recommendedName>
        <fullName evidence="5">PKS-like enzyme</fullName>
    </recommendedName>
</protein>
<evidence type="ECO:0000259" key="2">
    <source>
        <dbReference type="Pfam" id="PF20789"/>
    </source>
</evidence>
<dbReference type="Gene3D" id="2.40.160.210">
    <property type="entry name" value="Acyl-CoA thioesterase, double hotdog domain"/>
    <property type="match status" value="1"/>
</dbReference>
<dbReference type="OrthoDB" id="2532955at2759"/>
<dbReference type="InterPro" id="IPR052389">
    <property type="entry name" value="Sec_Metab_Biosynth-Assoc"/>
</dbReference>
<gene>
    <name evidence="3" type="ORF">BO78DRAFT_163449</name>
</gene>
<feature type="domain" description="Acyl-CoA thioesterase-like N-terminal HotDog" evidence="1">
    <location>
        <begin position="31"/>
        <end position="114"/>
    </location>
</feature>
<dbReference type="STRING" id="1448318.A0A319ELG4"/>
<dbReference type="VEuPathDB" id="FungiDB:BO78DRAFT_163449"/>
<proteinExistence type="predicted"/>
<evidence type="ECO:0000313" key="3">
    <source>
        <dbReference type="EMBL" id="PYI11157.1"/>
    </source>
</evidence>
<dbReference type="PANTHER" id="PTHR38110">
    <property type="entry name" value="CHROMOSOME 23, WHOLE GENOME SHOTGUN SEQUENCE"/>
    <property type="match status" value="1"/>
</dbReference>